<protein>
    <submittedName>
        <fullName evidence="1">Uncharacterized protein</fullName>
    </submittedName>
</protein>
<keyword evidence="2" id="KW-1185">Reference proteome</keyword>
<dbReference type="EMBL" id="JAPFFF010000003">
    <property type="protein sequence ID" value="KAK8893989.1"/>
    <property type="molecule type" value="Genomic_DNA"/>
</dbReference>
<name>A0ABR2KSC2_9EUKA</name>
<accession>A0ABR2KSC2</accession>
<dbReference type="Proteomes" id="UP001470230">
    <property type="component" value="Unassembled WGS sequence"/>
</dbReference>
<gene>
    <name evidence="1" type="ORF">M9Y10_022419</name>
</gene>
<organism evidence="1 2">
    <name type="scientific">Tritrichomonas musculus</name>
    <dbReference type="NCBI Taxonomy" id="1915356"/>
    <lineage>
        <taxon>Eukaryota</taxon>
        <taxon>Metamonada</taxon>
        <taxon>Parabasalia</taxon>
        <taxon>Tritrichomonadida</taxon>
        <taxon>Tritrichomonadidae</taxon>
        <taxon>Tritrichomonas</taxon>
    </lineage>
</organism>
<proteinExistence type="predicted"/>
<evidence type="ECO:0000313" key="1">
    <source>
        <dbReference type="EMBL" id="KAK8893989.1"/>
    </source>
</evidence>
<comment type="caution">
    <text evidence="1">The sequence shown here is derived from an EMBL/GenBank/DDBJ whole genome shotgun (WGS) entry which is preliminary data.</text>
</comment>
<sequence length="127" mass="15045">MAHKCKLNIFSIIRYLPQLNLLAENYFRQLKLHTLFHFTGLLLERTDTNKVGQYKFAAIKNHIMKQWDEMTKKHYDTRSTASIYDTWIKALDDCMKEFPLLLQHIHETTSQSIINLGQKAYGTRKIN</sequence>
<evidence type="ECO:0000313" key="2">
    <source>
        <dbReference type="Proteomes" id="UP001470230"/>
    </source>
</evidence>
<reference evidence="1 2" key="1">
    <citation type="submission" date="2024-04" db="EMBL/GenBank/DDBJ databases">
        <title>Tritrichomonas musculus Genome.</title>
        <authorList>
            <person name="Alves-Ferreira E."/>
            <person name="Grigg M."/>
            <person name="Lorenzi H."/>
            <person name="Galac M."/>
        </authorList>
    </citation>
    <scope>NUCLEOTIDE SEQUENCE [LARGE SCALE GENOMIC DNA]</scope>
    <source>
        <strain evidence="1 2">EAF2021</strain>
    </source>
</reference>